<proteinExistence type="predicted"/>
<reference evidence="3 4" key="1">
    <citation type="journal article" date="2022" name="Front. Cell. Infect. Microbiol.">
        <title>The Genomes of Two Strains of Taenia crassiceps the Animal Model for the Study of Human Cysticercosis.</title>
        <authorList>
            <person name="Bobes R.J."/>
            <person name="Estrada K."/>
            <person name="Rios-Valencia D.G."/>
            <person name="Calderon-Gallegos A."/>
            <person name="de la Torre P."/>
            <person name="Carrero J.C."/>
            <person name="Sanchez-Flores A."/>
            <person name="Laclette J.P."/>
        </authorList>
    </citation>
    <scope>NUCLEOTIDE SEQUENCE [LARGE SCALE GENOMIC DNA]</scope>
    <source>
        <strain evidence="3">WFUcys</strain>
    </source>
</reference>
<accession>A0ABR4QKS6</accession>
<dbReference type="InterPro" id="IPR056582">
    <property type="entry name" value="EDRF1_N"/>
</dbReference>
<dbReference type="Pfam" id="PF23788">
    <property type="entry name" value="EDRF1_N"/>
    <property type="match status" value="1"/>
</dbReference>
<sequence length="1209" mass="133104">MHRHKIYLNGAEFTRHALTMRDLYIKFLYHTVGPNNSLIGELTQKMIRNGCECSDASASDHCRAIVSSSPPELAARSVASAAPSDDSTSEFHRNADDFLRLAKWRVDDLSFLVGSDLAIFGTKCHPCISLRLSPLHKPINVLTGIDIWLENILNEVPEVAMCFHNEGIVMQEYELYSTTDLPRLTGFDKERILRIMRNLALFLKNNATQEGHTYWLVKEPGFDVVKLYDLTVLCEKSDALGACRDFGSDKEGTGSVDGGCDGVNPFILPVATLCFKLAEHRVSQRDRYLKRQATNPGATGRTRKSGVGRQEGMDDYLTDPRAFLTDVLRLLKNCLNLVGTMEEGAGEACERSQALPGSRSSSPDRPPSLRPYADLKSRALLLLCRLYLSTPPDDIMACASLVLKPTPTAPEMVSVNVAEFATESGVTPDVMDAVYPLTPPTRPPPPPQVSCGCGRASSLKFSKRQTRRLGDSIIEAFRSPQTDRVSILATQLTETLHPTLPYVELGLGLGGSGDSGSGTKADSFAVVTVGGGEGADRWKRWCAQASEMLPLVVVKQAVMQACRLWSRVFPSGVPDTVTDAKCRRLHECSQLTVSAFLYIEHLAPEGSCRFCGQQAVASGGGVLSVCQLGASARRFFVHLVLGLQEVRSRGVSLQPVPGAVVKASERSLLSLTLARVCPKASLLLLPVLRVITIGPSGSKHVCEGADTCTYSNPTACVLNTWLSTLDLAVDCLNQLLPLAFTADTAVAIDDTARLLPNTSLPSYLSFTLNEFILALRIYVANFPDLQTDSNITQDFKKWLRRFLHLLGTPILEECLQHLPDSLQLLIYSLRFQSIKVAAVKAPDILHPSKDLAEVDGHPLPPILQHLGMAIEALAPSFSVFSGTDLRSSRTDLEPLVKLILDILRTANEYFVYGLKELTATQTPSPWLVDNIASVQRKVEKLMPFHLNNLLSTDLLQIGASSARRKAASGDICYRLLHDYLSPLDVRMIISFRLHMVKISVLSKQLANAHHSDRFVTTVTEQLKASLTWLQRHLSICGGCGDADYGDAQLKYEDYKLIISVVTNMVLIRSEQKDVLSESGIQHILRDAVILRHVVGTLHEYLVKAETELPFELLSEELLPSLSQLGKVLHSLCLSLHSKVCEPFVKSSARRVRKRTSNGGRRSQKALNALCVAMQLPESSDNSDSNHDLLLWTRLVQMQLIAIDIYLNTR</sequence>
<dbReference type="PANTHER" id="PTHR15000">
    <property type="entry name" value="ERYTHROID DIFFERENTIATION-RELATED FACTOR 1"/>
    <property type="match status" value="1"/>
</dbReference>
<evidence type="ECO:0000313" key="4">
    <source>
        <dbReference type="Proteomes" id="UP001651158"/>
    </source>
</evidence>
<protein>
    <submittedName>
        <fullName evidence="3">Erythroid differentiation-related factor 1</fullName>
    </submittedName>
</protein>
<evidence type="ECO:0000256" key="1">
    <source>
        <dbReference type="SAM" id="MobiDB-lite"/>
    </source>
</evidence>
<gene>
    <name evidence="3" type="ORF">TcWFU_003906</name>
</gene>
<dbReference type="EMBL" id="JAKROA010000002">
    <property type="protein sequence ID" value="KAL5110167.1"/>
    <property type="molecule type" value="Genomic_DNA"/>
</dbReference>
<evidence type="ECO:0000259" key="2">
    <source>
        <dbReference type="Pfam" id="PF23788"/>
    </source>
</evidence>
<dbReference type="PANTHER" id="PTHR15000:SF1">
    <property type="entry name" value="ERYTHROID DIFFERENTIATION-RELATED FACTOR 1"/>
    <property type="match status" value="1"/>
</dbReference>
<comment type="caution">
    <text evidence="3">The sequence shown here is derived from an EMBL/GenBank/DDBJ whole genome shotgun (WGS) entry which is preliminary data.</text>
</comment>
<dbReference type="Proteomes" id="UP001651158">
    <property type="component" value="Unassembled WGS sequence"/>
</dbReference>
<keyword evidence="4" id="KW-1185">Reference proteome</keyword>
<feature type="region of interest" description="Disordered" evidence="1">
    <location>
        <begin position="348"/>
        <end position="371"/>
    </location>
</feature>
<feature type="region of interest" description="Disordered" evidence="1">
    <location>
        <begin position="288"/>
        <end position="312"/>
    </location>
</feature>
<name>A0ABR4QKS6_9CEST</name>
<feature type="domain" description="EDRF1 N-terminal" evidence="2">
    <location>
        <begin position="94"/>
        <end position="238"/>
    </location>
</feature>
<evidence type="ECO:0000313" key="3">
    <source>
        <dbReference type="EMBL" id="KAL5110167.1"/>
    </source>
</evidence>
<organism evidence="3 4">
    <name type="scientific">Taenia crassiceps</name>
    <dbReference type="NCBI Taxonomy" id="6207"/>
    <lineage>
        <taxon>Eukaryota</taxon>
        <taxon>Metazoa</taxon>
        <taxon>Spiralia</taxon>
        <taxon>Lophotrochozoa</taxon>
        <taxon>Platyhelminthes</taxon>
        <taxon>Cestoda</taxon>
        <taxon>Eucestoda</taxon>
        <taxon>Cyclophyllidea</taxon>
        <taxon>Taeniidae</taxon>
        <taxon>Taenia</taxon>
    </lineage>
</organism>